<proteinExistence type="predicted"/>
<evidence type="ECO:0000313" key="1">
    <source>
        <dbReference type="EMBL" id="RPD55088.1"/>
    </source>
</evidence>
<keyword evidence="2" id="KW-1185">Reference proteome</keyword>
<gene>
    <name evidence="1" type="ORF">L227DRAFT_313082</name>
</gene>
<reference evidence="1" key="1">
    <citation type="journal article" date="2018" name="Genome Biol. Evol.">
        <title>Genomics and development of Lentinus tigrinus, a white-rot wood-decaying mushroom with dimorphic fruiting bodies.</title>
        <authorList>
            <person name="Wu B."/>
            <person name="Xu Z."/>
            <person name="Knudson A."/>
            <person name="Carlson A."/>
            <person name="Chen N."/>
            <person name="Kovaka S."/>
            <person name="LaButti K."/>
            <person name="Lipzen A."/>
            <person name="Pennachio C."/>
            <person name="Riley R."/>
            <person name="Schakwitz W."/>
            <person name="Umezawa K."/>
            <person name="Ohm R.A."/>
            <person name="Grigoriev I.V."/>
            <person name="Nagy L.G."/>
            <person name="Gibbons J."/>
            <person name="Hibbett D."/>
        </authorList>
    </citation>
    <scope>NUCLEOTIDE SEQUENCE [LARGE SCALE GENOMIC DNA]</scope>
    <source>
        <strain evidence="1">ALCF2SS1-6</strain>
    </source>
</reference>
<name>A0A5C2RTR0_9APHY</name>
<accession>A0A5C2RTR0</accession>
<evidence type="ECO:0000313" key="2">
    <source>
        <dbReference type="Proteomes" id="UP000313359"/>
    </source>
</evidence>
<dbReference type="STRING" id="1328759.A0A5C2RTR0"/>
<dbReference type="Proteomes" id="UP000313359">
    <property type="component" value="Unassembled WGS sequence"/>
</dbReference>
<dbReference type="OrthoDB" id="3144396at2759"/>
<organism evidence="1 2">
    <name type="scientific">Lentinus tigrinus ALCF2SS1-6</name>
    <dbReference type="NCBI Taxonomy" id="1328759"/>
    <lineage>
        <taxon>Eukaryota</taxon>
        <taxon>Fungi</taxon>
        <taxon>Dikarya</taxon>
        <taxon>Basidiomycota</taxon>
        <taxon>Agaricomycotina</taxon>
        <taxon>Agaricomycetes</taxon>
        <taxon>Polyporales</taxon>
        <taxon>Polyporaceae</taxon>
        <taxon>Lentinus</taxon>
    </lineage>
</organism>
<dbReference type="AlphaFoldDB" id="A0A5C2RTR0"/>
<sequence length="86" mass="9480">MPIRGSNHSALIADEAPYFRSLADLDDWAATPTKKLEGVLPYVPRSEAEGVSGSATRGKLCAMTIRFFADSRIRMKRQADQLGRIV</sequence>
<dbReference type="EMBL" id="ML122298">
    <property type="protein sequence ID" value="RPD55088.1"/>
    <property type="molecule type" value="Genomic_DNA"/>
</dbReference>
<protein>
    <submittedName>
        <fullName evidence="1">Uncharacterized protein</fullName>
    </submittedName>
</protein>